<feature type="binding site" evidence="3">
    <location>
        <begin position="209"/>
        <end position="212"/>
    </location>
    <ligand>
        <name>GTP</name>
        <dbReference type="ChEBI" id="CHEBI:37565"/>
    </ligand>
</feature>
<keyword evidence="4" id="KW-0479">Metal-binding</keyword>
<evidence type="ECO:0000256" key="5">
    <source>
        <dbReference type="SAM" id="MobiDB-lite"/>
    </source>
</evidence>
<dbReference type="PROSITE" id="PS51419">
    <property type="entry name" value="RAB"/>
    <property type="match status" value="1"/>
</dbReference>
<dbReference type="OrthoDB" id="414781at2759"/>
<dbReference type="GO" id="GO:0003924">
    <property type="term" value="F:GTPase activity"/>
    <property type="evidence" value="ECO:0007669"/>
    <property type="project" value="InterPro"/>
</dbReference>
<dbReference type="InterPro" id="IPR006689">
    <property type="entry name" value="Small_GTPase_ARF/SAR"/>
</dbReference>
<evidence type="ECO:0000256" key="4">
    <source>
        <dbReference type="PIRSR" id="PIRSR606689-2"/>
    </source>
</evidence>
<dbReference type="PANTHER" id="PTHR11711">
    <property type="entry name" value="ADP RIBOSYLATION FACTOR-RELATED"/>
    <property type="match status" value="1"/>
</dbReference>
<dbReference type="PRINTS" id="PR00449">
    <property type="entry name" value="RASTRNSFRMNG"/>
</dbReference>
<reference evidence="6" key="1">
    <citation type="submission" date="2021-10" db="EMBL/GenBank/DDBJ databases">
        <authorList>
            <person name="Piombo E."/>
        </authorList>
    </citation>
    <scope>NUCLEOTIDE SEQUENCE</scope>
</reference>
<dbReference type="SMART" id="SM00177">
    <property type="entry name" value="ARF"/>
    <property type="match status" value="1"/>
</dbReference>
<dbReference type="Proteomes" id="UP000775872">
    <property type="component" value="Unassembled WGS sequence"/>
</dbReference>
<proteinExistence type="predicted"/>
<dbReference type="Gene3D" id="3.40.50.300">
    <property type="entry name" value="P-loop containing nucleotide triphosphate hydrolases"/>
    <property type="match status" value="1"/>
</dbReference>
<dbReference type="InterPro" id="IPR027417">
    <property type="entry name" value="P-loop_NTPase"/>
</dbReference>
<dbReference type="EMBL" id="CABFOC020000011">
    <property type="protein sequence ID" value="CAH0045065.1"/>
    <property type="molecule type" value="Genomic_DNA"/>
</dbReference>
<organism evidence="6 7">
    <name type="scientific">Clonostachys solani</name>
    <dbReference type="NCBI Taxonomy" id="160281"/>
    <lineage>
        <taxon>Eukaryota</taxon>
        <taxon>Fungi</taxon>
        <taxon>Dikarya</taxon>
        <taxon>Ascomycota</taxon>
        <taxon>Pezizomycotina</taxon>
        <taxon>Sordariomycetes</taxon>
        <taxon>Hypocreomycetidae</taxon>
        <taxon>Hypocreales</taxon>
        <taxon>Bionectriaceae</taxon>
        <taxon>Clonostachys</taxon>
    </lineage>
</organism>
<evidence type="ECO:0000256" key="1">
    <source>
        <dbReference type="ARBA" id="ARBA00022741"/>
    </source>
</evidence>
<keyword evidence="2 3" id="KW-0342">GTP-binding</keyword>
<feature type="binding site" evidence="4">
    <location>
        <position position="126"/>
    </location>
    <ligand>
        <name>Mg(2+)</name>
        <dbReference type="ChEBI" id="CHEBI:18420"/>
    </ligand>
</feature>
<dbReference type="SUPFAM" id="SSF52540">
    <property type="entry name" value="P-loop containing nucleoside triphosphate hydrolases"/>
    <property type="match status" value="1"/>
</dbReference>
<dbReference type="InterPro" id="IPR024156">
    <property type="entry name" value="Small_GTPase_ARF"/>
</dbReference>
<evidence type="ECO:0000256" key="3">
    <source>
        <dbReference type="PIRSR" id="PIRSR606689-1"/>
    </source>
</evidence>
<feature type="compositionally biased region" description="Polar residues" evidence="5">
    <location>
        <begin position="269"/>
        <end position="281"/>
    </location>
</feature>
<evidence type="ECO:0008006" key="8">
    <source>
        <dbReference type="Google" id="ProtNLM"/>
    </source>
</evidence>
<evidence type="ECO:0000256" key="2">
    <source>
        <dbReference type="ARBA" id="ARBA00023134"/>
    </source>
</evidence>
<sequence length="310" mass="34588">AILSSPKHQERILHQLLINMALEEKQMPSTETDDESIVSKQPSPEIKDIANTIAPETRHSWFPSFRSIFPSLLSKEQPGTPITRLFNNVPGNPRITLIGLDGGGKSLLMEKFLSSRSKDIHSIMPTIGTIVEMIRSETASFHTYDIGGCRPNSYRLFDRAMFRQAEAVVFVIDANDRDRALEAREELMMEGLLDPHGMRKETPLLILANKQDLLNARDAEQIKTFFVDSISTSIGDRPCNVFATSATTGEGIEDAFKWLASILAETTSNEKAPNPTVQGWSGTKRPTPEEEIQTIWKTCTYVKNKPKAGT</sequence>
<accession>A0A9N9W2K6</accession>
<dbReference type="Pfam" id="PF00025">
    <property type="entry name" value="Arf"/>
    <property type="match status" value="1"/>
</dbReference>
<feature type="region of interest" description="Disordered" evidence="5">
    <location>
        <begin position="269"/>
        <end position="289"/>
    </location>
</feature>
<keyword evidence="7" id="KW-1185">Reference proteome</keyword>
<feature type="binding site" evidence="4">
    <location>
        <position position="106"/>
    </location>
    <ligand>
        <name>Mg(2+)</name>
        <dbReference type="ChEBI" id="CHEBI:18420"/>
    </ligand>
</feature>
<dbReference type="SMART" id="SM00178">
    <property type="entry name" value="SAR"/>
    <property type="match status" value="1"/>
</dbReference>
<feature type="non-terminal residue" evidence="6">
    <location>
        <position position="1"/>
    </location>
</feature>
<keyword evidence="4" id="KW-0460">Magnesium</keyword>
<protein>
    <recommendedName>
        <fullName evidence="8">ADP-ribosylation factor</fullName>
    </recommendedName>
</protein>
<gene>
    <name evidence="6" type="ORF">CSOL1703_00010807</name>
</gene>
<dbReference type="AlphaFoldDB" id="A0A9N9W2K6"/>
<comment type="caution">
    <text evidence="6">The sequence shown here is derived from an EMBL/GenBank/DDBJ whole genome shotgun (WGS) entry which is preliminary data.</text>
</comment>
<dbReference type="PROSITE" id="PS51417">
    <property type="entry name" value="ARF"/>
    <property type="match status" value="1"/>
</dbReference>
<name>A0A9N9W2K6_9HYPO</name>
<feature type="binding site" evidence="3">
    <location>
        <position position="148"/>
    </location>
    <ligand>
        <name>GTP</name>
        <dbReference type="ChEBI" id="CHEBI:37565"/>
    </ligand>
</feature>
<dbReference type="GO" id="GO:0046872">
    <property type="term" value="F:metal ion binding"/>
    <property type="evidence" value="ECO:0007669"/>
    <property type="project" value="UniProtKB-KW"/>
</dbReference>
<keyword evidence="1 3" id="KW-0547">Nucleotide-binding</keyword>
<feature type="binding site" evidence="3">
    <location>
        <begin position="99"/>
        <end position="106"/>
    </location>
    <ligand>
        <name>GTP</name>
        <dbReference type="ChEBI" id="CHEBI:37565"/>
    </ligand>
</feature>
<evidence type="ECO:0000313" key="6">
    <source>
        <dbReference type="EMBL" id="CAH0045065.1"/>
    </source>
</evidence>
<evidence type="ECO:0000313" key="7">
    <source>
        <dbReference type="Proteomes" id="UP000775872"/>
    </source>
</evidence>
<dbReference type="GO" id="GO:0005525">
    <property type="term" value="F:GTP binding"/>
    <property type="evidence" value="ECO:0007669"/>
    <property type="project" value="UniProtKB-KW"/>
</dbReference>